<keyword evidence="1" id="KW-0227">DNA damage</keyword>
<feature type="region of interest" description="Disordered" evidence="2">
    <location>
        <begin position="476"/>
        <end position="534"/>
    </location>
</feature>
<dbReference type="GO" id="GO:0046872">
    <property type="term" value="F:metal ion binding"/>
    <property type="evidence" value="ECO:0007669"/>
    <property type="project" value="UniProtKB-UniRule"/>
</dbReference>
<dbReference type="AlphaFoldDB" id="A0A0G4HG75"/>
<feature type="compositionally biased region" description="Gly residues" evidence="2">
    <location>
        <begin position="32"/>
        <end position="43"/>
    </location>
</feature>
<dbReference type="InterPro" id="IPR033309">
    <property type="entry name" value="Mus81"/>
</dbReference>
<dbReference type="EC" id="3.1.22.-" evidence="1"/>
<dbReference type="GO" id="GO:0006308">
    <property type="term" value="P:DNA catabolic process"/>
    <property type="evidence" value="ECO:0007669"/>
    <property type="project" value="UniProtKB-UniRule"/>
</dbReference>
<keyword evidence="1" id="KW-0255">Endonuclease</keyword>
<gene>
    <name evidence="3" type="ORF">Cvel_6734</name>
</gene>
<keyword evidence="1" id="KW-0378">Hydrolase</keyword>
<dbReference type="GO" id="GO:0000712">
    <property type="term" value="P:resolution of meiotic recombination intermediates"/>
    <property type="evidence" value="ECO:0007669"/>
    <property type="project" value="TreeGrafter"/>
</dbReference>
<dbReference type="EMBL" id="CDMZ01002608">
    <property type="protein sequence ID" value="CEM43084.1"/>
    <property type="molecule type" value="Genomic_DNA"/>
</dbReference>
<evidence type="ECO:0000256" key="1">
    <source>
        <dbReference type="RuleBase" id="RU369042"/>
    </source>
</evidence>
<keyword evidence="1" id="KW-0479">Metal-binding</keyword>
<feature type="compositionally biased region" description="Low complexity" evidence="2">
    <location>
        <begin position="790"/>
        <end position="802"/>
    </location>
</feature>
<keyword evidence="1" id="KW-0539">Nucleus</keyword>
<comment type="subunit">
    <text evidence="1">Interacts with EME1.</text>
</comment>
<dbReference type="GO" id="GO:0031573">
    <property type="term" value="P:mitotic intra-S DNA damage checkpoint signaling"/>
    <property type="evidence" value="ECO:0007669"/>
    <property type="project" value="TreeGrafter"/>
</dbReference>
<dbReference type="GO" id="GO:0008821">
    <property type="term" value="F:crossover junction DNA endonuclease activity"/>
    <property type="evidence" value="ECO:0007669"/>
    <property type="project" value="UniProtKB-UniRule"/>
</dbReference>
<dbReference type="PANTHER" id="PTHR13451:SF0">
    <property type="entry name" value="CROSSOVER JUNCTION ENDONUCLEASE MUS81"/>
    <property type="match status" value="1"/>
</dbReference>
<organism evidence="3">
    <name type="scientific">Chromera velia CCMP2878</name>
    <dbReference type="NCBI Taxonomy" id="1169474"/>
    <lineage>
        <taxon>Eukaryota</taxon>
        <taxon>Sar</taxon>
        <taxon>Alveolata</taxon>
        <taxon>Colpodellida</taxon>
        <taxon>Chromeraceae</taxon>
        <taxon>Chromera</taxon>
    </lineage>
</organism>
<reference evidence="3" key="1">
    <citation type="submission" date="2014-11" db="EMBL/GenBank/DDBJ databases">
        <authorList>
            <person name="Otto D Thomas"/>
            <person name="Naeem Raeece"/>
        </authorList>
    </citation>
    <scope>NUCLEOTIDE SEQUENCE</scope>
</reference>
<keyword evidence="1" id="KW-0234">DNA repair</keyword>
<feature type="region of interest" description="Disordered" evidence="2">
    <location>
        <begin position="818"/>
        <end position="923"/>
    </location>
</feature>
<name>A0A0G4HG75_9ALVE</name>
<keyword evidence="1" id="KW-0233">DNA recombination</keyword>
<comment type="cofactor">
    <cofactor evidence="1">
        <name>Mg(2+)</name>
        <dbReference type="ChEBI" id="CHEBI:18420"/>
    </cofactor>
</comment>
<dbReference type="GO" id="GO:0000727">
    <property type="term" value="P:double-strand break repair via break-induced replication"/>
    <property type="evidence" value="ECO:0007669"/>
    <property type="project" value="UniProtKB-UniRule"/>
</dbReference>
<evidence type="ECO:0000313" key="3">
    <source>
        <dbReference type="EMBL" id="CEM43084.1"/>
    </source>
</evidence>
<sequence>MGFPCAVEGVREYRGVETRAGGRMEASVTSGGVEGSDGNAGEGEGQEKEGSMTWFQRGEILNEKDIQVRSIGEKIREVLRSHREDTKTKKGRIAKQIPPAPPNPPPYCSVPAAGLVAARQILQKKSGESAQSQYLIPLTELLREMRPLLHDSLHFLLTGMNEEQPTGLGWKCIRLLEKETSNFNRFPILKIRREKKKEVIDLLEGGHQAAEWIQEGGHGERGGNGVAYSHRADHVGVRVLADSRERSGGLKQTNLGDVSNVLKRLDVPHQTAALPCGMGDFAFVFPGPDGETLFVAPHFIERKVRTDLADSIRQSWSGKEKKESRWSKQMSAMSLLGKSESPFAGPPLDLEVFVEGDMAGSTRPCPADNCGGIGGCTKEGWPTKAKIEETLKALQSEHEKGLSEIPKRPMPRPINWPIPERFSLEDNLEAGGSTCLAYVKTIWNRLETALERGELSQYSVPFEDVKEYLRGEGGLVRGAGAGAQKGSSRSKQKTADGGGCSQSSASSSSSSQPQQQQQQQESSSTGTGARKAGVAPASHTLSACDLAGISRPDSPFAEFPYMPGKNTCGSALLVGLLTLEETQPHRGVPDKQKRLYFPQRVAGAAADSTQISEVSIFENRFGYDGFKCLSKLKEGDLDLGKCPLVDTKKRAGGGAPGETNEIRLTDHGRKLARILRNEFRVTVRGDTPDSVGITPEEVELMREDRMSKTALLAECQQKGVMGTPPTHVTELKCRLFLHWRGSLPKELDKNAPKEKKAAVPRAGKAGGKATKRKREQEDGEGGGQTEKVNVSAPVSDSLSSASQNPSAGAVLFNPSSKVCSQCAHSSAPKPVGGALSAPSGGVAAAYARTQVPSSRFVSAQPASEGSPRGSREQHPHPPPPCPFDRLIEDSSDNDDGASEGSDAPTEPLRGPSQVEGSVRGTRG</sequence>
<dbReference type="GO" id="GO:0048476">
    <property type="term" value="C:Holliday junction resolvase complex"/>
    <property type="evidence" value="ECO:0007669"/>
    <property type="project" value="UniProtKB-UniRule"/>
</dbReference>
<feature type="compositionally biased region" description="Polar residues" evidence="2">
    <location>
        <begin position="850"/>
        <end position="863"/>
    </location>
</feature>
<evidence type="ECO:0000256" key="2">
    <source>
        <dbReference type="SAM" id="MobiDB-lite"/>
    </source>
</evidence>
<feature type="region of interest" description="Disordered" evidence="2">
    <location>
        <begin position="746"/>
        <end position="806"/>
    </location>
</feature>
<feature type="compositionally biased region" description="Low complexity" evidence="2">
    <location>
        <begin position="501"/>
        <end position="524"/>
    </location>
</feature>
<keyword evidence="1" id="KW-0460">Magnesium</keyword>
<feature type="region of interest" description="Disordered" evidence="2">
    <location>
        <begin position="84"/>
        <end position="106"/>
    </location>
</feature>
<dbReference type="VEuPathDB" id="CryptoDB:Cvel_6734"/>
<proteinExistence type="inferred from homology"/>
<feature type="region of interest" description="Disordered" evidence="2">
    <location>
        <begin position="19"/>
        <end position="51"/>
    </location>
</feature>
<protein>
    <recommendedName>
        <fullName evidence="1">Crossover junction endonuclease MUS81</fullName>
        <ecNumber evidence="1">3.1.22.-</ecNumber>
    </recommendedName>
</protein>
<comment type="similarity">
    <text evidence="1">Belongs to the XPF family.</text>
</comment>
<feature type="compositionally biased region" description="Basic and acidic residues" evidence="2">
    <location>
        <begin position="746"/>
        <end position="757"/>
    </location>
</feature>
<accession>A0A0G4HG75</accession>
<dbReference type="GO" id="GO:0005634">
    <property type="term" value="C:nucleus"/>
    <property type="evidence" value="ECO:0007669"/>
    <property type="project" value="UniProtKB-SubCell"/>
</dbReference>
<dbReference type="GO" id="GO:0003677">
    <property type="term" value="F:DNA binding"/>
    <property type="evidence" value="ECO:0007669"/>
    <property type="project" value="UniProtKB-UniRule"/>
</dbReference>
<comment type="subcellular location">
    <subcellularLocation>
        <location evidence="1">Nucleus</location>
    </subcellularLocation>
</comment>
<dbReference type="PANTHER" id="PTHR13451">
    <property type="entry name" value="CLASS II CROSSOVER JUNCTION ENDONUCLEASE MUS81"/>
    <property type="match status" value="1"/>
</dbReference>
<dbReference type="GO" id="GO:0048257">
    <property type="term" value="F:3'-flap endonuclease activity"/>
    <property type="evidence" value="ECO:0007669"/>
    <property type="project" value="TreeGrafter"/>
</dbReference>
<keyword evidence="1" id="KW-0540">Nuclease</keyword>
<comment type="function">
    <text evidence="1">Interacts with EME1 to form a DNA structure-specific endonuclease with substrate preference for branched DNA structures with a 5'-end at the branch nick. Typical substrates include 3'-flap structures, D-loops, replication forks and nicked Holliday junctions. May be required in mitosis for the processing of stalled or collapsed replication fork intermediates. May be required in meiosis for the repair of meiosis-specific double strand breaks subsequent to single-end invasion (SEI).</text>
</comment>